<dbReference type="Proteomes" id="UP000183832">
    <property type="component" value="Unassembled WGS sequence"/>
</dbReference>
<dbReference type="PANTHER" id="PTHR23235:SF142">
    <property type="entry name" value="ZINC FINGER PROTEIN 384"/>
    <property type="match status" value="1"/>
</dbReference>
<keyword evidence="13" id="KW-1185">Reference proteome</keyword>
<organism evidence="12 13">
    <name type="scientific">Clunio marinus</name>
    <dbReference type="NCBI Taxonomy" id="568069"/>
    <lineage>
        <taxon>Eukaryota</taxon>
        <taxon>Metazoa</taxon>
        <taxon>Ecdysozoa</taxon>
        <taxon>Arthropoda</taxon>
        <taxon>Hexapoda</taxon>
        <taxon>Insecta</taxon>
        <taxon>Pterygota</taxon>
        <taxon>Neoptera</taxon>
        <taxon>Endopterygota</taxon>
        <taxon>Diptera</taxon>
        <taxon>Nematocera</taxon>
        <taxon>Chironomoidea</taxon>
        <taxon>Chironomidae</taxon>
        <taxon>Clunio</taxon>
    </lineage>
</organism>
<reference evidence="12 13" key="1">
    <citation type="submission" date="2015-04" db="EMBL/GenBank/DDBJ databases">
        <authorList>
            <person name="Syromyatnikov M.Y."/>
            <person name="Popov V.N."/>
        </authorList>
    </citation>
    <scope>NUCLEOTIDE SEQUENCE [LARGE SCALE GENOMIC DNA]</scope>
</reference>
<dbReference type="PANTHER" id="PTHR23235">
    <property type="entry name" value="KRUEPPEL-LIKE TRANSCRIPTION FACTOR"/>
    <property type="match status" value="1"/>
</dbReference>
<keyword evidence="6" id="KW-0805">Transcription regulation</keyword>
<evidence type="ECO:0000256" key="10">
    <source>
        <dbReference type="PROSITE-ProRule" id="PRU00042"/>
    </source>
</evidence>
<feature type="domain" description="C2H2-type" evidence="11">
    <location>
        <begin position="118"/>
        <end position="145"/>
    </location>
</feature>
<evidence type="ECO:0000256" key="2">
    <source>
        <dbReference type="ARBA" id="ARBA00022723"/>
    </source>
</evidence>
<evidence type="ECO:0000313" key="13">
    <source>
        <dbReference type="Proteomes" id="UP000183832"/>
    </source>
</evidence>
<comment type="subcellular location">
    <subcellularLocation>
        <location evidence="1">Nucleus</location>
    </subcellularLocation>
</comment>
<evidence type="ECO:0000256" key="5">
    <source>
        <dbReference type="ARBA" id="ARBA00022833"/>
    </source>
</evidence>
<evidence type="ECO:0000256" key="9">
    <source>
        <dbReference type="ARBA" id="ARBA00023242"/>
    </source>
</evidence>
<protein>
    <submittedName>
        <fullName evidence="12">CLUMA_CG016188, isoform A</fullName>
    </submittedName>
</protein>
<evidence type="ECO:0000256" key="3">
    <source>
        <dbReference type="ARBA" id="ARBA00022737"/>
    </source>
</evidence>
<accession>A0A1J1IWC3</accession>
<evidence type="ECO:0000256" key="4">
    <source>
        <dbReference type="ARBA" id="ARBA00022771"/>
    </source>
</evidence>
<evidence type="ECO:0000256" key="1">
    <source>
        <dbReference type="ARBA" id="ARBA00004123"/>
    </source>
</evidence>
<dbReference type="FunFam" id="3.30.160.60:FF:000450">
    <property type="entry name" value="PR domain zinc finger protein 14"/>
    <property type="match status" value="1"/>
</dbReference>
<evidence type="ECO:0000256" key="8">
    <source>
        <dbReference type="ARBA" id="ARBA00023163"/>
    </source>
</evidence>
<dbReference type="GO" id="GO:0008270">
    <property type="term" value="F:zinc ion binding"/>
    <property type="evidence" value="ECO:0007669"/>
    <property type="project" value="UniProtKB-KW"/>
</dbReference>
<keyword evidence="7" id="KW-0238">DNA-binding</keyword>
<proteinExistence type="predicted"/>
<name>A0A1J1IWC3_9DIPT</name>
<dbReference type="PROSITE" id="PS00028">
    <property type="entry name" value="ZINC_FINGER_C2H2_1"/>
    <property type="match status" value="4"/>
</dbReference>
<feature type="domain" description="C2H2-type" evidence="11">
    <location>
        <begin position="62"/>
        <end position="89"/>
    </location>
</feature>
<dbReference type="SUPFAM" id="SSF57667">
    <property type="entry name" value="beta-beta-alpha zinc fingers"/>
    <property type="match status" value="3"/>
</dbReference>
<feature type="domain" description="C2H2-type" evidence="11">
    <location>
        <begin position="90"/>
        <end position="117"/>
    </location>
</feature>
<dbReference type="SMART" id="SM00355">
    <property type="entry name" value="ZnF_C2H2"/>
    <property type="match status" value="5"/>
</dbReference>
<dbReference type="InterPro" id="IPR013087">
    <property type="entry name" value="Znf_C2H2_type"/>
</dbReference>
<dbReference type="FunFam" id="3.30.160.60:FF:002343">
    <property type="entry name" value="Zinc finger protein 33A"/>
    <property type="match status" value="1"/>
</dbReference>
<keyword evidence="8" id="KW-0804">Transcription</keyword>
<dbReference type="GO" id="GO:0000978">
    <property type="term" value="F:RNA polymerase II cis-regulatory region sequence-specific DNA binding"/>
    <property type="evidence" value="ECO:0007669"/>
    <property type="project" value="TreeGrafter"/>
</dbReference>
<dbReference type="AlphaFoldDB" id="A0A1J1IWC3"/>
<evidence type="ECO:0000259" key="11">
    <source>
        <dbReference type="PROSITE" id="PS50157"/>
    </source>
</evidence>
<dbReference type="PROSITE" id="PS50157">
    <property type="entry name" value="ZINC_FINGER_C2H2_2"/>
    <property type="match status" value="4"/>
</dbReference>
<keyword evidence="4 10" id="KW-0863">Zinc-finger</keyword>
<evidence type="ECO:0000256" key="6">
    <source>
        <dbReference type="ARBA" id="ARBA00023015"/>
    </source>
</evidence>
<dbReference type="STRING" id="568069.A0A1J1IWC3"/>
<feature type="domain" description="C2H2-type" evidence="11">
    <location>
        <begin position="146"/>
        <end position="173"/>
    </location>
</feature>
<dbReference type="EMBL" id="CVRI01000059">
    <property type="protein sequence ID" value="CRL03446.1"/>
    <property type="molecule type" value="Genomic_DNA"/>
</dbReference>
<evidence type="ECO:0000313" key="12">
    <source>
        <dbReference type="EMBL" id="CRL03446.1"/>
    </source>
</evidence>
<keyword evidence="9" id="KW-0539">Nucleus</keyword>
<evidence type="ECO:0000256" key="7">
    <source>
        <dbReference type="ARBA" id="ARBA00023125"/>
    </source>
</evidence>
<gene>
    <name evidence="12" type="ORF">CLUMA_CG016188</name>
</gene>
<dbReference type="Pfam" id="PF00096">
    <property type="entry name" value="zf-C2H2"/>
    <property type="match status" value="4"/>
</dbReference>
<dbReference type="Gene3D" id="3.30.160.60">
    <property type="entry name" value="Classic Zinc Finger"/>
    <property type="match status" value="4"/>
</dbReference>
<keyword evidence="2" id="KW-0479">Metal-binding</keyword>
<dbReference type="InterPro" id="IPR036236">
    <property type="entry name" value="Znf_C2H2_sf"/>
</dbReference>
<keyword evidence="3" id="KW-0677">Repeat</keyword>
<dbReference type="GO" id="GO:0000981">
    <property type="term" value="F:DNA-binding transcription factor activity, RNA polymerase II-specific"/>
    <property type="evidence" value="ECO:0007669"/>
    <property type="project" value="TreeGrafter"/>
</dbReference>
<keyword evidence="5" id="KW-0862">Zinc</keyword>
<dbReference type="OrthoDB" id="3437960at2759"/>
<dbReference type="GO" id="GO:0005634">
    <property type="term" value="C:nucleus"/>
    <property type="evidence" value="ECO:0007669"/>
    <property type="project" value="UniProtKB-SubCell"/>
</dbReference>
<sequence>MDEEPLDLTVKKPQQNQMKKCLKLSKAEEILSKLNILMKYPKALQHLTQEKLMKIQNYKNILICDICFKFFDRPSLLIRHVRSHTGEKPNVCDECNKAFSTSSSLNTHKRIHTGEKPFKCVYCRKSFTASSNLYYHKMIHFQVKPHKCSLCPRSFPTPGDLRNHFYIHSGLYPFVCKCGRGFAKKTAYQSHITAQKH</sequence>